<evidence type="ECO:0000313" key="3">
    <source>
        <dbReference type="Proteomes" id="UP000789405"/>
    </source>
</evidence>
<dbReference type="EMBL" id="CAJVPY010064099">
    <property type="protein sequence ID" value="CAG8823926.1"/>
    <property type="molecule type" value="Genomic_DNA"/>
</dbReference>
<feature type="region of interest" description="Disordered" evidence="1">
    <location>
        <begin position="1"/>
        <end position="41"/>
    </location>
</feature>
<gene>
    <name evidence="2" type="ORF">DERYTH_LOCUS27595</name>
</gene>
<keyword evidence="3" id="KW-1185">Reference proteome</keyword>
<reference evidence="2" key="1">
    <citation type="submission" date="2021-06" db="EMBL/GenBank/DDBJ databases">
        <authorList>
            <person name="Kallberg Y."/>
            <person name="Tangrot J."/>
            <person name="Rosling A."/>
        </authorList>
    </citation>
    <scope>NUCLEOTIDE SEQUENCE</scope>
    <source>
        <strain evidence="2">MA453B</strain>
    </source>
</reference>
<evidence type="ECO:0000256" key="1">
    <source>
        <dbReference type="SAM" id="MobiDB-lite"/>
    </source>
</evidence>
<feature type="compositionally biased region" description="Polar residues" evidence="1">
    <location>
        <begin position="21"/>
        <end position="39"/>
    </location>
</feature>
<sequence length="145" mass="17168">MSRQIPSMRLREREEEDESSNTKNNEPNQKYSLEFINNSDNKDEKHSLNYIMTSNNTLSTPSPPLSTSNSRSNFGPIFLYPPHDLLNILEKENFTEIRYSRILEEGWKIWNAFLLEHPNFEMNELQTNYLNYLFASLILDRLYLG</sequence>
<evidence type="ECO:0000313" key="2">
    <source>
        <dbReference type="EMBL" id="CAG8823926.1"/>
    </source>
</evidence>
<organism evidence="2 3">
    <name type="scientific">Dentiscutata erythropus</name>
    <dbReference type="NCBI Taxonomy" id="1348616"/>
    <lineage>
        <taxon>Eukaryota</taxon>
        <taxon>Fungi</taxon>
        <taxon>Fungi incertae sedis</taxon>
        <taxon>Mucoromycota</taxon>
        <taxon>Glomeromycotina</taxon>
        <taxon>Glomeromycetes</taxon>
        <taxon>Diversisporales</taxon>
        <taxon>Gigasporaceae</taxon>
        <taxon>Dentiscutata</taxon>
    </lineage>
</organism>
<proteinExistence type="predicted"/>
<accession>A0A9N9PGE5</accession>
<feature type="non-terminal residue" evidence="2">
    <location>
        <position position="145"/>
    </location>
</feature>
<name>A0A9N9PGE5_9GLOM</name>
<protein>
    <submittedName>
        <fullName evidence="2">1213_t:CDS:1</fullName>
    </submittedName>
</protein>
<dbReference type="Proteomes" id="UP000789405">
    <property type="component" value="Unassembled WGS sequence"/>
</dbReference>
<comment type="caution">
    <text evidence="2">The sequence shown here is derived from an EMBL/GenBank/DDBJ whole genome shotgun (WGS) entry which is preliminary data.</text>
</comment>
<dbReference type="AlphaFoldDB" id="A0A9N9PGE5"/>